<dbReference type="InterPro" id="IPR020843">
    <property type="entry name" value="ER"/>
</dbReference>
<evidence type="ECO:0000256" key="5">
    <source>
        <dbReference type="ARBA" id="ARBA00024074"/>
    </source>
</evidence>
<dbReference type="InterPro" id="IPR013154">
    <property type="entry name" value="ADH-like_N"/>
</dbReference>
<dbReference type="OrthoDB" id="3567264at2"/>
<evidence type="ECO:0000256" key="2">
    <source>
        <dbReference type="ARBA" id="ARBA00022723"/>
    </source>
</evidence>
<name>A0A5N6RYI3_9BIFI</name>
<evidence type="ECO:0000256" key="4">
    <source>
        <dbReference type="ARBA" id="ARBA00023002"/>
    </source>
</evidence>
<evidence type="ECO:0000256" key="7">
    <source>
        <dbReference type="RuleBase" id="RU361277"/>
    </source>
</evidence>
<dbReference type="Proteomes" id="UP000325415">
    <property type="component" value="Unassembled WGS sequence"/>
</dbReference>
<evidence type="ECO:0000313" key="10">
    <source>
        <dbReference type="Proteomes" id="UP000325415"/>
    </source>
</evidence>
<evidence type="ECO:0000313" key="9">
    <source>
        <dbReference type="EMBL" id="KAE8129808.1"/>
    </source>
</evidence>
<dbReference type="FunFam" id="3.40.50.720:FF:000022">
    <property type="entry name" value="Cinnamyl alcohol dehydrogenase"/>
    <property type="match status" value="1"/>
</dbReference>
<dbReference type="SUPFAM" id="SSF51735">
    <property type="entry name" value="NAD(P)-binding Rossmann-fold domains"/>
    <property type="match status" value="1"/>
</dbReference>
<dbReference type="AlphaFoldDB" id="A0A5N6RYI3"/>
<accession>A0A5N6RYI3</accession>
<organism evidence="9 10">
    <name type="scientific">Bifidobacterium tibiigranuli</name>
    <dbReference type="NCBI Taxonomy" id="2172043"/>
    <lineage>
        <taxon>Bacteria</taxon>
        <taxon>Bacillati</taxon>
        <taxon>Actinomycetota</taxon>
        <taxon>Actinomycetes</taxon>
        <taxon>Bifidobacteriales</taxon>
        <taxon>Bifidobacteriaceae</taxon>
        <taxon>Bifidobacterium</taxon>
    </lineage>
</organism>
<keyword evidence="2 7" id="KW-0479">Metal-binding</keyword>
<dbReference type="SUPFAM" id="SSF50129">
    <property type="entry name" value="GroES-like"/>
    <property type="match status" value="1"/>
</dbReference>
<dbReference type="EC" id="1.1.1.2" evidence="5"/>
<dbReference type="InterPro" id="IPR036291">
    <property type="entry name" value="NAD(P)-bd_dom_sf"/>
</dbReference>
<keyword evidence="10" id="KW-1185">Reference proteome</keyword>
<comment type="catalytic activity">
    <reaction evidence="6">
        <text>a primary alcohol + NADP(+) = an aldehyde + NADPH + H(+)</text>
        <dbReference type="Rhea" id="RHEA:15937"/>
        <dbReference type="ChEBI" id="CHEBI:15378"/>
        <dbReference type="ChEBI" id="CHEBI:15734"/>
        <dbReference type="ChEBI" id="CHEBI:17478"/>
        <dbReference type="ChEBI" id="CHEBI:57783"/>
        <dbReference type="ChEBI" id="CHEBI:58349"/>
        <dbReference type="EC" id="1.1.1.2"/>
    </reaction>
</comment>
<dbReference type="PROSITE" id="PS00059">
    <property type="entry name" value="ADH_ZINC"/>
    <property type="match status" value="1"/>
</dbReference>
<keyword evidence="4" id="KW-0560">Oxidoreductase</keyword>
<protein>
    <recommendedName>
        <fullName evidence="5">alcohol dehydrogenase (NADP(+))</fullName>
        <ecNumber evidence="5">1.1.1.2</ecNumber>
    </recommendedName>
</protein>
<evidence type="ECO:0000259" key="8">
    <source>
        <dbReference type="SMART" id="SM00829"/>
    </source>
</evidence>
<evidence type="ECO:0000256" key="3">
    <source>
        <dbReference type="ARBA" id="ARBA00022833"/>
    </source>
</evidence>
<sequence>MVDDPNGLFHEGEVQRRDVGPDDVKISIEFCGICHSDLHQVSGDWPGSIFPMVPGHEIVGVIEEVGSAAAQNFAVGQRVGVGCFVGSCGQCDACRSGHEQFCEKGQISTYNAMDYEGNPTYGGYSRSMTVDSRYVIRIPDALDSAHAAPLLCAGVTLFAPMERWGVEEGTTLAVIGMGGIGHIGVQMGQSRGANVTVIGRTDSKKADAMRFGASRFLTVDQLRADPKLQGSFDVILNTTAGSNDVDLYLSLLTVDGVYVPLGLGDEQLSFAPSSLFWNNRVIAGSLIGGVGLNQKSISYCAAEGIAPQIEIVPGTAEAVNDAYARLKRSDVRYRFVIDMRVPSPDAAAEYPEN</sequence>
<comment type="similarity">
    <text evidence="7">Belongs to the zinc-containing alcohol dehydrogenase family.</text>
</comment>
<evidence type="ECO:0000256" key="1">
    <source>
        <dbReference type="ARBA" id="ARBA00001947"/>
    </source>
</evidence>
<dbReference type="Gene3D" id="3.40.50.720">
    <property type="entry name" value="NAD(P)-binding Rossmann-like Domain"/>
    <property type="match status" value="1"/>
</dbReference>
<dbReference type="InterPro" id="IPR013149">
    <property type="entry name" value="ADH-like_C"/>
</dbReference>
<dbReference type="GO" id="GO:0008270">
    <property type="term" value="F:zinc ion binding"/>
    <property type="evidence" value="ECO:0007669"/>
    <property type="project" value="InterPro"/>
</dbReference>
<dbReference type="EMBL" id="QDAG01000002">
    <property type="protein sequence ID" value="KAE8129808.1"/>
    <property type="molecule type" value="Genomic_DNA"/>
</dbReference>
<dbReference type="InterPro" id="IPR047109">
    <property type="entry name" value="CAD-like"/>
</dbReference>
<dbReference type="GO" id="GO:0008106">
    <property type="term" value="F:alcohol dehydrogenase (NADP+) activity"/>
    <property type="evidence" value="ECO:0007669"/>
    <property type="project" value="UniProtKB-EC"/>
</dbReference>
<comment type="cofactor">
    <cofactor evidence="1 7">
        <name>Zn(2+)</name>
        <dbReference type="ChEBI" id="CHEBI:29105"/>
    </cofactor>
</comment>
<dbReference type="InterPro" id="IPR011032">
    <property type="entry name" value="GroES-like_sf"/>
</dbReference>
<dbReference type="Pfam" id="PF08240">
    <property type="entry name" value="ADH_N"/>
    <property type="match status" value="1"/>
</dbReference>
<proteinExistence type="inferred from homology"/>
<comment type="caution">
    <text evidence="9">The sequence shown here is derived from an EMBL/GenBank/DDBJ whole genome shotgun (WGS) entry which is preliminary data.</text>
</comment>
<dbReference type="CDD" id="cd05283">
    <property type="entry name" value="CAD1"/>
    <property type="match status" value="1"/>
</dbReference>
<keyword evidence="3 7" id="KW-0862">Zinc</keyword>
<dbReference type="SMART" id="SM00829">
    <property type="entry name" value="PKS_ER"/>
    <property type="match status" value="1"/>
</dbReference>
<gene>
    <name evidence="9" type="ORF">DDE84_02910</name>
</gene>
<dbReference type="Gene3D" id="3.90.180.10">
    <property type="entry name" value="Medium-chain alcohol dehydrogenases, catalytic domain"/>
    <property type="match status" value="1"/>
</dbReference>
<dbReference type="PANTHER" id="PTHR42683">
    <property type="entry name" value="ALDEHYDE REDUCTASE"/>
    <property type="match status" value="1"/>
</dbReference>
<dbReference type="Pfam" id="PF00107">
    <property type="entry name" value="ADH_zinc_N"/>
    <property type="match status" value="1"/>
</dbReference>
<dbReference type="InterPro" id="IPR002328">
    <property type="entry name" value="ADH_Zn_CS"/>
</dbReference>
<reference evidence="9 10" key="1">
    <citation type="submission" date="2018-04" db="EMBL/GenBank/DDBJ databases">
        <authorList>
            <person name="Eckel V.P."/>
            <person name="Vogel R.F."/>
        </authorList>
    </citation>
    <scope>NUCLEOTIDE SEQUENCE [LARGE SCALE GENOMIC DNA]</scope>
    <source>
        <strain evidence="10">TMW 2.1764</strain>
    </source>
</reference>
<evidence type="ECO:0000256" key="6">
    <source>
        <dbReference type="ARBA" id="ARBA00048262"/>
    </source>
</evidence>
<feature type="domain" description="Enoyl reductase (ER)" evidence="8">
    <location>
        <begin position="3"/>
        <end position="337"/>
    </location>
</feature>